<evidence type="ECO:0000256" key="1">
    <source>
        <dbReference type="SAM" id="MobiDB-lite"/>
    </source>
</evidence>
<gene>
    <name evidence="2" type="ORF">ILUMI_17214</name>
</gene>
<feature type="compositionally biased region" description="Basic and acidic residues" evidence="1">
    <location>
        <begin position="1"/>
        <end position="19"/>
    </location>
</feature>
<protein>
    <submittedName>
        <fullName evidence="2">Uncharacterized protein</fullName>
    </submittedName>
</protein>
<sequence length="64" mass="7185">NEEKLDASKLKRWGGDKTKPKTIPPRQEKAASFIDIQLKPVVREPKEAQQGTLEGADLKVKQLC</sequence>
<reference evidence="2" key="1">
    <citation type="submission" date="2019-08" db="EMBL/GenBank/DDBJ databases">
        <title>The genome of the North American firefly Photinus pyralis.</title>
        <authorList>
            <consortium name="Photinus pyralis genome working group"/>
            <person name="Fallon T.R."/>
            <person name="Sander Lower S.E."/>
            <person name="Weng J.-K."/>
        </authorList>
    </citation>
    <scope>NUCLEOTIDE SEQUENCE</scope>
    <source>
        <strain evidence="2">TRF0915ILg1</strain>
        <tissue evidence="2">Whole body</tissue>
    </source>
</reference>
<comment type="caution">
    <text evidence="2">The sequence shown here is derived from an EMBL/GenBank/DDBJ whole genome shotgun (WGS) entry which is preliminary data.</text>
</comment>
<accession>A0A8K0G7H5</accession>
<dbReference type="OrthoDB" id="504170at2759"/>
<dbReference type="AlphaFoldDB" id="A0A8K0G7H5"/>
<name>A0A8K0G7H5_IGNLU</name>
<organism evidence="2 3">
    <name type="scientific">Ignelater luminosus</name>
    <name type="common">Cucubano</name>
    <name type="synonym">Pyrophorus luminosus</name>
    <dbReference type="NCBI Taxonomy" id="2038154"/>
    <lineage>
        <taxon>Eukaryota</taxon>
        <taxon>Metazoa</taxon>
        <taxon>Ecdysozoa</taxon>
        <taxon>Arthropoda</taxon>
        <taxon>Hexapoda</taxon>
        <taxon>Insecta</taxon>
        <taxon>Pterygota</taxon>
        <taxon>Neoptera</taxon>
        <taxon>Endopterygota</taxon>
        <taxon>Coleoptera</taxon>
        <taxon>Polyphaga</taxon>
        <taxon>Elateriformia</taxon>
        <taxon>Elateroidea</taxon>
        <taxon>Elateridae</taxon>
        <taxon>Agrypninae</taxon>
        <taxon>Pyrophorini</taxon>
        <taxon>Ignelater</taxon>
    </lineage>
</organism>
<evidence type="ECO:0000313" key="3">
    <source>
        <dbReference type="Proteomes" id="UP000801492"/>
    </source>
</evidence>
<evidence type="ECO:0000313" key="2">
    <source>
        <dbReference type="EMBL" id="KAF2888959.1"/>
    </source>
</evidence>
<keyword evidence="3" id="KW-1185">Reference proteome</keyword>
<dbReference type="Proteomes" id="UP000801492">
    <property type="component" value="Unassembled WGS sequence"/>
</dbReference>
<dbReference type="EMBL" id="VTPC01072291">
    <property type="protein sequence ID" value="KAF2888959.1"/>
    <property type="molecule type" value="Genomic_DNA"/>
</dbReference>
<feature type="region of interest" description="Disordered" evidence="1">
    <location>
        <begin position="1"/>
        <end position="26"/>
    </location>
</feature>
<feature type="non-terminal residue" evidence="2">
    <location>
        <position position="64"/>
    </location>
</feature>
<proteinExistence type="predicted"/>